<dbReference type="GO" id="GO:0016757">
    <property type="term" value="F:glycosyltransferase activity"/>
    <property type="evidence" value="ECO:0007669"/>
    <property type="project" value="InterPro"/>
</dbReference>
<dbReference type="CDD" id="cd03812">
    <property type="entry name" value="GT4_CapH-like"/>
    <property type="match status" value="1"/>
</dbReference>
<dbReference type="EMBL" id="JQBZ01000025">
    <property type="protein sequence ID" value="KRN88437.1"/>
    <property type="molecule type" value="Genomic_DNA"/>
</dbReference>
<keyword evidence="3" id="KW-1185">Reference proteome</keyword>
<proteinExistence type="predicted"/>
<dbReference type="eggNOG" id="COG0438">
    <property type="taxonomic scope" value="Bacteria"/>
</dbReference>
<accession>A0A0R2KLV1</accession>
<evidence type="ECO:0000313" key="2">
    <source>
        <dbReference type="EMBL" id="KRN88437.1"/>
    </source>
</evidence>
<protein>
    <recommendedName>
        <fullName evidence="1">Glycosyl transferase family 1 domain-containing protein</fullName>
    </recommendedName>
</protein>
<dbReference type="Proteomes" id="UP000051500">
    <property type="component" value="Unassembled WGS sequence"/>
</dbReference>
<dbReference type="PANTHER" id="PTHR45947:SF3">
    <property type="entry name" value="SULFOQUINOVOSYL TRANSFERASE SQD2"/>
    <property type="match status" value="1"/>
</dbReference>
<organism evidence="2 3">
    <name type="scientific">Ligilactobacillus ceti DSM 22408</name>
    <dbReference type="NCBI Taxonomy" id="1122146"/>
    <lineage>
        <taxon>Bacteria</taxon>
        <taxon>Bacillati</taxon>
        <taxon>Bacillota</taxon>
        <taxon>Bacilli</taxon>
        <taxon>Lactobacillales</taxon>
        <taxon>Lactobacillaceae</taxon>
        <taxon>Ligilactobacillus</taxon>
    </lineage>
</organism>
<dbReference type="InterPro" id="IPR001296">
    <property type="entry name" value="Glyco_trans_1"/>
</dbReference>
<dbReference type="InterPro" id="IPR050194">
    <property type="entry name" value="Glycosyltransferase_grp1"/>
</dbReference>
<name>A0A0R2KLV1_9LACO</name>
<dbReference type="OrthoDB" id="9804196at2"/>
<comment type="caution">
    <text evidence="2">The sequence shown here is derived from an EMBL/GenBank/DDBJ whole genome shotgun (WGS) entry which is preliminary data.</text>
</comment>
<gene>
    <name evidence="2" type="ORF">IV53_GL000401</name>
</gene>
<dbReference type="Gene3D" id="3.40.50.2000">
    <property type="entry name" value="Glycogen Phosphorylase B"/>
    <property type="match status" value="2"/>
</dbReference>
<dbReference type="PATRIC" id="fig|1122146.4.peg.413"/>
<sequence>MKKHMKRILCLVSSMNTGGAETFLMKVYRELDKTKYQMDFCVNTSDNFYENEIKQLGGKIFVVPMKSKHPIKSFLTLKKIVRTEKYNYVMRVNEHSLATLDLMAAKLGGANNLIMRSSNASSGNKLSVFLHKVFKFMPNKIPNIKLAPSIKAAEYTFGKGTVENEETKILHNGLDIKMYTFNEAVRHQLRQDMNIDDKFVIGHVGRFSEQKNHKFLINVFYEIHKKNSNAILLLIGKGELETDIKKQVETLGLTDAVRFLGIQSNVNELLNVMDVFLFPSFFEGMPNTVIEAQTNGLPCVISSEITQEVEVTDLVIRKSLGNPQEWADLIISLYNERKNIDRTIYSNKMKQKGYDIKDCVNNFEKWVFKRG</sequence>
<reference evidence="2 3" key="1">
    <citation type="journal article" date="2015" name="Genome Announc.">
        <title>Expanding the biotechnology potential of lactobacilli through comparative genomics of 213 strains and associated genera.</title>
        <authorList>
            <person name="Sun Z."/>
            <person name="Harris H.M."/>
            <person name="McCann A."/>
            <person name="Guo C."/>
            <person name="Argimon S."/>
            <person name="Zhang W."/>
            <person name="Yang X."/>
            <person name="Jeffery I.B."/>
            <person name="Cooney J.C."/>
            <person name="Kagawa T.F."/>
            <person name="Liu W."/>
            <person name="Song Y."/>
            <person name="Salvetti E."/>
            <person name="Wrobel A."/>
            <person name="Rasinkangas P."/>
            <person name="Parkhill J."/>
            <person name="Rea M.C."/>
            <person name="O'Sullivan O."/>
            <person name="Ritari J."/>
            <person name="Douillard F.P."/>
            <person name="Paul Ross R."/>
            <person name="Yang R."/>
            <person name="Briner A.E."/>
            <person name="Felis G.E."/>
            <person name="de Vos W.M."/>
            <person name="Barrangou R."/>
            <person name="Klaenhammer T.R."/>
            <person name="Caufield P.W."/>
            <person name="Cui Y."/>
            <person name="Zhang H."/>
            <person name="O'Toole P.W."/>
        </authorList>
    </citation>
    <scope>NUCLEOTIDE SEQUENCE [LARGE SCALE GENOMIC DNA]</scope>
    <source>
        <strain evidence="2 3">DSM 22408</strain>
    </source>
</reference>
<evidence type="ECO:0000259" key="1">
    <source>
        <dbReference type="Pfam" id="PF00534"/>
    </source>
</evidence>
<dbReference type="Pfam" id="PF00534">
    <property type="entry name" value="Glycos_transf_1"/>
    <property type="match status" value="1"/>
</dbReference>
<dbReference type="SUPFAM" id="SSF53756">
    <property type="entry name" value="UDP-Glycosyltransferase/glycogen phosphorylase"/>
    <property type="match status" value="1"/>
</dbReference>
<dbReference type="AlphaFoldDB" id="A0A0R2KLV1"/>
<evidence type="ECO:0000313" key="3">
    <source>
        <dbReference type="Proteomes" id="UP000051500"/>
    </source>
</evidence>
<dbReference type="STRING" id="1122146.IV53_GL000401"/>
<dbReference type="PANTHER" id="PTHR45947">
    <property type="entry name" value="SULFOQUINOVOSYL TRANSFERASE SQD2"/>
    <property type="match status" value="1"/>
</dbReference>
<feature type="domain" description="Glycosyl transferase family 1" evidence="1">
    <location>
        <begin position="188"/>
        <end position="345"/>
    </location>
</feature>